<sequence length="102" mass="10629">MTLLSGTEAEPALRTFSHGSLWSALAPDALVRYWTTIPSAAADAEDGSAARPVAARATAAAEAAAVRSLDLLPRGLLRDVFTGVFLSGTVVGEWLRKGSRCS</sequence>
<organism evidence="1 2">
    <name type="scientific">Streptomyces microflavus</name>
    <name type="common">Streptomyces lipmanii</name>
    <dbReference type="NCBI Taxonomy" id="1919"/>
    <lineage>
        <taxon>Bacteria</taxon>
        <taxon>Bacillati</taxon>
        <taxon>Actinomycetota</taxon>
        <taxon>Actinomycetes</taxon>
        <taxon>Kitasatosporales</taxon>
        <taxon>Streptomycetaceae</taxon>
        <taxon>Streptomyces</taxon>
    </lineage>
</organism>
<name>A0A7J0D0H2_STRMI</name>
<evidence type="ECO:0000313" key="2">
    <source>
        <dbReference type="Proteomes" id="UP000498740"/>
    </source>
</evidence>
<gene>
    <name evidence="1" type="ORF">Smic_67970</name>
</gene>
<dbReference type="Proteomes" id="UP000498740">
    <property type="component" value="Unassembled WGS sequence"/>
</dbReference>
<dbReference type="EMBL" id="BLWD01000001">
    <property type="protein sequence ID" value="GFN08241.1"/>
    <property type="molecule type" value="Genomic_DNA"/>
</dbReference>
<evidence type="ECO:0000313" key="1">
    <source>
        <dbReference type="EMBL" id="GFN08241.1"/>
    </source>
</evidence>
<reference evidence="1 2" key="1">
    <citation type="submission" date="2020-05" db="EMBL/GenBank/DDBJ databases">
        <title>Whole genome shotgun sequence of Streptomyces microflavus NBRC 13062.</title>
        <authorList>
            <person name="Komaki H."/>
            <person name="Tamura T."/>
        </authorList>
    </citation>
    <scope>NUCLEOTIDE SEQUENCE [LARGE SCALE GENOMIC DNA]</scope>
    <source>
        <strain evidence="1 2">NBRC 13062</strain>
    </source>
</reference>
<accession>A0A7J0D0H2</accession>
<proteinExistence type="predicted"/>
<dbReference type="AlphaFoldDB" id="A0A7J0D0H2"/>
<comment type="caution">
    <text evidence="1">The sequence shown here is derived from an EMBL/GenBank/DDBJ whole genome shotgun (WGS) entry which is preliminary data.</text>
</comment>
<protein>
    <submittedName>
        <fullName evidence="1">Uncharacterized protein</fullName>
    </submittedName>
</protein>